<evidence type="ECO:0000256" key="6">
    <source>
        <dbReference type="SAM" id="Phobius"/>
    </source>
</evidence>
<reference evidence="8" key="4">
    <citation type="journal article" date="2015" name="G3 (Bethesda)">
        <title>Genome sequences of three phytopathogenic species of the Magnaporthaceae family of fungi.</title>
        <authorList>
            <person name="Okagaki L.H."/>
            <person name="Nunes C.C."/>
            <person name="Sailsbery J."/>
            <person name="Clay B."/>
            <person name="Brown D."/>
            <person name="John T."/>
            <person name="Oh Y."/>
            <person name="Young N."/>
            <person name="Fitzgerald M."/>
            <person name="Haas B.J."/>
            <person name="Zeng Q."/>
            <person name="Young S."/>
            <person name="Adiconis X."/>
            <person name="Fan L."/>
            <person name="Levin J.Z."/>
            <person name="Mitchell T.K."/>
            <person name="Okubara P.A."/>
            <person name="Farman M.L."/>
            <person name="Kohn L.M."/>
            <person name="Birren B."/>
            <person name="Ma L.-J."/>
            <person name="Dean R.A."/>
        </authorList>
    </citation>
    <scope>NUCLEOTIDE SEQUENCE</scope>
    <source>
        <strain evidence="8">ATCC 64411 / 73-15</strain>
    </source>
</reference>
<reference evidence="7" key="3">
    <citation type="submission" date="2011-03" db="EMBL/GenBank/DDBJ databases">
        <title>Annotation of Magnaporthe poae ATCC 64411.</title>
        <authorList>
            <person name="Ma L.-J."/>
            <person name="Dead R."/>
            <person name="Young S.K."/>
            <person name="Zeng Q."/>
            <person name="Gargeya S."/>
            <person name="Fitzgerald M."/>
            <person name="Haas B."/>
            <person name="Abouelleil A."/>
            <person name="Alvarado L."/>
            <person name="Arachchi H.M."/>
            <person name="Berlin A."/>
            <person name="Brown A."/>
            <person name="Chapman S.B."/>
            <person name="Chen Z."/>
            <person name="Dunbar C."/>
            <person name="Freedman E."/>
            <person name="Gearin G."/>
            <person name="Gellesch M."/>
            <person name="Goldberg J."/>
            <person name="Griggs A."/>
            <person name="Gujja S."/>
            <person name="Heiman D."/>
            <person name="Howarth C."/>
            <person name="Larson L."/>
            <person name="Lui A."/>
            <person name="MacDonald P.J.P."/>
            <person name="Mehta T."/>
            <person name="Montmayeur A."/>
            <person name="Murphy C."/>
            <person name="Neiman D."/>
            <person name="Pearson M."/>
            <person name="Priest M."/>
            <person name="Roberts A."/>
            <person name="Saif S."/>
            <person name="Shea T."/>
            <person name="Shenoy N."/>
            <person name="Sisk P."/>
            <person name="Stolte C."/>
            <person name="Sykes S."/>
            <person name="Yandava C."/>
            <person name="Wortman J."/>
            <person name="Nusbaum C."/>
            <person name="Birren B."/>
        </authorList>
    </citation>
    <scope>NUCLEOTIDE SEQUENCE</scope>
    <source>
        <strain evidence="7">ATCC 64411</strain>
    </source>
</reference>
<feature type="region of interest" description="Disordered" evidence="5">
    <location>
        <begin position="126"/>
        <end position="194"/>
    </location>
</feature>
<evidence type="ECO:0000313" key="8">
    <source>
        <dbReference type="EnsemblFungi" id="MAPG_06878T0"/>
    </source>
</evidence>
<feature type="compositionally biased region" description="Basic and acidic residues" evidence="5">
    <location>
        <begin position="152"/>
        <end position="169"/>
    </location>
</feature>
<comment type="subcellular location">
    <subcellularLocation>
        <location evidence="1">Membrane</location>
        <topology evidence="1">Multi-pass membrane protein</topology>
    </subcellularLocation>
</comment>
<dbReference type="InterPro" id="IPR037185">
    <property type="entry name" value="EmrE-like"/>
</dbReference>
<name>A0A0C4E386_MAGP6</name>
<feature type="transmembrane region" description="Helical" evidence="6">
    <location>
        <begin position="422"/>
        <end position="440"/>
    </location>
</feature>
<feature type="transmembrane region" description="Helical" evidence="6">
    <location>
        <begin position="80"/>
        <end position="102"/>
    </location>
</feature>
<feature type="transmembrane region" description="Helical" evidence="6">
    <location>
        <begin position="297"/>
        <end position="316"/>
    </location>
</feature>
<feature type="compositionally biased region" description="Low complexity" evidence="5">
    <location>
        <begin position="176"/>
        <end position="186"/>
    </location>
</feature>
<evidence type="ECO:0000256" key="1">
    <source>
        <dbReference type="ARBA" id="ARBA00004141"/>
    </source>
</evidence>
<evidence type="ECO:0000256" key="3">
    <source>
        <dbReference type="ARBA" id="ARBA00022989"/>
    </source>
</evidence>
<keyword evidence="2 6" id="KW-0812">Transmembrane</keyword>
<keyword evidence="9" id="KW-1185">Reference proteome</keyword>
<dbReference type="GO" id="GO:0016020">
    <property type="term" value="C:membrane"/>
    <property type="evidence" value="ECO:0007669"/>
    <property type="project" value="UniProtKB-SubCell"/>
</dbReference>
<feature type="transmembrane region" description="Helical" evidence="6">
    <location>
        <begin position="259"/>
        <end position="277"/>
    </location>
</feature>
<feature type="transmembrane region" description="Helical" evidence="6">
    <location>
        <begin position="360"/>
        <end position="379"/>
    </location>
</feature>
<evidence type="ECO:0000256" key="2">
    <source>
        <dbReference type="ARBA" id="ARBA00022692"/>
    </source>
</evidence>
<dbReference type="EnsemblFungi" id="MAPG_06878T0">
    <property type="protein sequence ID" value="MAPG_06878T0"/>
    <property type="gene ID" value="MAPG_06878"/>
</dbReference>
<feature type="region of interest" description="Disordered" evidence="5">
    <location>
        <begin position="1"/>
        <end position="25"/>
    </location>
</feature>
<keyword evidence="3 6" id="KW-1133">Transmembrane helix</keyword>
<feature type="transmembrane region" description="Helical" evidence="6">
    <location>
        <begin position="323"/>
        <end position="340"/>
    </location>
</feature>
<accession>A0A0C4E386</accession>
<dbReference type="EMBL" id="GL876970">
    <property type="protein sequence ID" value="KLU87888.1"/>
    <property type="molecule type" value="Genomic_DNA"/>
</dbReference>
<reference evidence="7" key="2">
    <citation type="submission" date="2010-05" db="EMBL/GenBank/DDBJ databases">
        <title>The Genome Sequence of Magnaporthe poae strain ATCC 64411.</title>
        <authorList>
            <consortium name="The Broad Institute Genome Sequencing Platform"/>
            <consortium name="Broad Institute Genome Sequencing Center for Infectious Disease"/>
            <person name="Ma L.-J."/>
            <person name="Dead R."/>
            <person name="Young S."/>
            <person name="Zeng Q."/>
            <person name="Koehrsen M."/>
            <person name="Alvarado L."/>
            <person name="Berlin A."/>
            <person name="Chapman S.B."/>
            <person name="Chen Z."/>
            <person name="Freedman E."/>
            <person name="Gellesch M."/>
            <person name="Goldberg J."/>
            <person name="Griggs A."/>
            <person name="Gujja S."/>
            <person name="Heilman E.R."/>
            <person name="Heiman D."/>
            <person name="Hepburn T."/>
            <person name="Howarth C."/>
            <person name="Jen D."/>
            <person name="Larson L."/>
            <person name="Mehta T."/>
            <person name="Neiman D."/>
            <person name="Pearson M."/>
            <person name="Roberts A."/>
            <person name="Saif S."/>
            <person name="Shea T."/>
            <person name="Shenoy N."/>
            <person name="Sisk P."/>
            <person name="Stolte C."/>
            <person name="Sykes S."/>
            <person name="Walk T."/>
            <person name="White J."/>
            <person name="Yandava C."/>
            <person name="Haas B."/>
            <person name="Nusbaum C."/>
            <person name="Birren B."/>
        </authorList>
    </citation>
    <scope>NUCLEOTIDE SEQUENCE</scope>
    <source>
        <strain evidence="7">ATCC 64411</strain>
    </source>
</reference>
<feature type="compositionally biased region" description="Low complexity" evidence="5">
    <location>
        <begin position="1"/>
        <end position="11"/>
    </location>
</feature>
<reference evidence="9" key="1">
    <citation type="submission" date="2010-05" db="EMBL/GenBank/DDBJ databases">
        <title>The genome sequence of Magnaporthe poae strain ATCC 64411.</title>
        <authorList>
            <person name="Ma L.-J."/>
            <person name="Dead R."/>
            <person name="Young S."/>
            <person name="Zeng Q."/>
            <person name="Koehrsen M."/>
            <person name="Alvarado L."/>
            <person name="Berlin A."/>
            <person name="Chapman S.B."/>
            <person name="Chen Z."/>
            <person name="Freedman E."/>
            <person name="Gellesch M."/>
            <person name="Goldberg J."/>
            <person name="Griggs A."/>
            <person name="Gujja S."/>
            <person name="Heilman E.R."/>
            <person name="Heiman D."/>
            <person name="Hepburn T."/>
            <person name="Howarth C."/>
            <person name="Jen D."/>
            <person name="Larson L."/>
            <person name="Mehta T."/>
            <person name="Neiman D."/>
            <person name="Pearson M."/>
            <person name="Roberts A."/>
            <person name="Saif S."/>
            <person name="Shea T."/>
            <person name="Shenoy N."/>
            <person name="Sisk P."/>
            <person name="Stolte C."/>
            <person name="Sykes S."/>
            <person name="Walk T."/>
            <person name="White J."/>
            <person name="Yandava C."/>
            <person name="Haas B."/>
            <person name="Nusbaum C."/>
            <person name="Birren B."/>
        </authorList>
    </citation>
    <scope>NUCLEOTIDE SEQUENCE [LARGE SCALE GENOMIC DNA]</scope>
    <source>
        <strain evidence="9">ATCC 64411 / 73-15</strain>
    </source>
</reference>
<feature type="transmembrane region" description="Helical" evidence="6">
    <location>
        <begin position="391"/>
        <end position="410"/>
    </location>
</feature>
<protein>
    <recommendedName>
        <fullName evidence="10">DUF803 domain membrane protein</fullName>
    </recommendedName>
</protein>
<evidence type="ECO:0000256" key="5">
    <source>
        <dbReference type="SAM" id="MobiDB-lite"/>
    </source>
</evidence>
<reference evidence="8" key="5">
    <citation type="submission" date="2015-06" db="UniProtKB">
        <authorList>
            <consortium name="EnsemblFungi"/>
        </authorList>
    </citation>
    <scope>IDENTIFICATION</scope>
    <source>
        <strain evidence="8">ATCC 64411</strain>
    </source>
</reference>
<feature type="region of interest" description="Disordered" evidence="5">
    <location>
        <begin position="715"/>
        <end position="800"/>
    </location>
</feature>
<dbReference type="Pfam" id="PF05653">
    <property type="entry name" value="Mg_trans_NIPA"/>
    <property type="match status" value="1"/>
</dbReference>
<dbReference type="Proteomes" id="UP000011715">
    <property type="component" value="Unassembled WGS sequence"/>
</dbReference>
<gene>
    <name evidence="7" type="ORF">MAPG_06878</name>
</gene>
<dbReference type="EMBL" id="ADBL01001653">
    <property type="status" value="NOT_ANNOTATED_CDS"/>
    <property type="molecule type" value="Genomic_DNA"/>
</dbReference>
<dbReference type="PANTHER" id="PTHR12570">
    <property type="match status" value="1"/>
</dbReference>
<dbReference type="OrthoDB" id="165382at2759"/>
<evidence type="ECO:0000256" key="4">
    <source>
        <dbReference type="ARBA" id="ARBA00023136"/>
    </source>
</evidence>
<dbReference type="VEuPathDB" id="FungiDB:MAPG_06878"/>
<keyword evidence="4 6" id="KW-0472">Membrane</keyword>
<feature type="compositionally biased region" description="Polar residues" evidence="5">
    <location>
        <begin position="476"/>
        <end position="488"/>
    </location>
</feature>
<evidence type="ECO:0000313" key="9">
    <source>
        <dbReference type="Proteomes" id="UP000011715"/>
    </source>
</evidence>
<dbReference type="AlphaFoldDB" id="A0A0C4E386"/>
<feature type="transmembrane region" description="Helical" evidence="6">
    <location>
        <begin position="230"/>
        <end position="250"/>
    </location>
</feature>
<dbReference type="SUPFAM" id="SSF103481">
    <property type="entry name" value="Multidrug resistance efflux transporter EmrE"/>
    <property type="match status" value="1"/>
</dbReference>
<dbReference type="eggNOG" id="KOG2922">
    <property type="taxonomic scope" value="Eukaryota"/>
</dbReference>
<organism evidence="8 9">
    <name type="scientific">Magnaporthiopsis poae (strain ATCC 64411 / 73-15)</name>
    <name type="common">Kentucky bluegrass fungus</name>
    <name type="synonym">Magnaporthe poae</name>
    <dbReference type="NCBI Taxonomy" id="644358"/>
    <lineage>
        <taxon>Eukaryota</taxon>
        <taxon>Fungi</taxon>
        <taxon>Dikarya</taxon>
        <taxon>Ascomycota</taxon>
        <taxon>Pezizomycotina</taxon>
        <taxon>Sordariomycetes</taxon>
        <taxon>Sordariomycetidae</taxon>
        <taxon>Magnaporthales</taxon>
        <taxon>Magnaporthaceae</taxon>
        <taxon>Magnaporthiopsis</taxon>
    </lineage>
</organism>
<feature type="region of interest" description="Disordered" evidence="5">
    <location>
        <begin position="466"/>
        <end position="496"/>
    </location>
</feature>
<sequence>MRLPIISSSTPAMPPPSLPIAPHDLQPPDGRSLLLAAETAARAALAAHTWAAAAAAANSTRPGGSGDGGSDDSGRELQNWSSIIGIVTAIVGNMLIALALNVQRYAHISLHRKRLEVRERARQALRNAAKGGQNGDGARVYGTLGAGLDGGRTQHGENGRDEDESHLPHESNPLAQSIQSTGSSSSRSDDDGDIESTNYLKSPSWWLGQVLITVGEMGNFLAYGFAPASIVSPLGVVALVSNCVIAPIFFKEVFRQRDFLGVVVAVAGAITVVMSANTEETKLAPHDVWKAITTFEFKIYMAVSCSLIALLMWMSPRYGHRSILIDLGLVGLFGAYTALATKGVSSMLSSTLLGAFTTPVTYALLFVLLGTAVMQVRYVNKALQRFDSTQVIPIQFVIFTLSVIIGSAVLYRDFEKTTGDQAVTFVGGCLLTFFGVFLITSGRAPHNEDEEGLSDVEGIEETIGLHEQDPVGSSGGQRPNTTASTGDDTPSRRSSRVSFMDAAVKPAAVLLDSGIPSLRMPPSSRSPMGVNDTVDIAAEDAPLLGGSPWVASPVAHTALGIVDPSIDGGVGRQRRTFSTESVDDAFQPDGGGRAVMSAPTSTLPTPHGNSDPFDMCLPIFMPSTGTSYPDTPATPRPPTARPQSHHFSGPIISPSPLSSTVSAVVADTLLLRSVESPSSTRRLGVRRSRPGLRSSLFMPHDEALSPVRSDVTSWTASDGGARLEGGVAVEDGGGPSAAENQDDEDTANQGGFRGRARSLSVTLGELFGSRTPRRRRDSEPDDDQAGLLAPAPGPGSTREL</sequence>
<proteinExistence type="predicted"/>
<dbReference type="InterPro" id="IPR008521">
    <property type="entry name" value="Mg_trans_NIPA"/>
</dbReference>
<dbReference type="PANTHER" id="PTHR12570:SF65">
    <property type="entry name" value="MAGNESIUM TRANSPORTER NIPA9-RELATED"/>
    <property type="match status" value="1"/>
</dbReference>
<dbReference type="GO" id="GO:0015095">
    <property type="term" value="F:magnesium ion transmembrane transporter activity"/>
    <property type="evidence" value="ECO:0007669"/>
    <property type="project" value="InterPro"/>
</dbReference>
<evidence type="ECO:0008006" key="10">
    <source>
        <dbReference type="Google" id="ProtNLM"/>
    </source>
</evidence>
<evidence type="ECO:0000313" key="7">
    <source>
        <dbReference type="EMBL" id="KLU87888.1"/>
    </source>
</evidence>
<dbReference type="OMA" id="GREQSHD"/>